<evidence type="ECO:0000313" key="3">
    <source>
        <dbReference type="Proteomes" id="UP000176409"/>
    </source>
</evidence>
<dbReference type="Proteomes" id="UP000176409">
    <property type="component" value="Unassembled WGS sequence"/>
</dbReference>
<dbReference type="InterPro" id="IPR006675">
    <property type="entry name" value="HDIG_dom"/>
</dbReference>
<dbReference type="EMBL" id="MFJZ01000032">
    <property type="protein sequence ID" value="OGG30034.1"/>
    <property type="molecule type" value="Genomic_DNA"/>
</dbReference>
<dbReference type="PANTHER" id="PTHR38659">
    <property type="entry name" value="METAL-DEPENDENT PHOSPHOHYDROLASE"/>
    <property type="match status" value="1"/>
</dbReference>
<dbReference type="STRING" id="1798396.A2973_05320"/>
<dbReference type="NCBIfam" id="TIGR00277">
    <property type="entry name" value="HDIG"/>
    <property type="match status" value="1"/>
</dbReference>
<comment type="caution">
    <text evidence="2">The sequence shown here is derived from an EMBL/GenBank/DDBJ whole genome shotgun (WGS) entry which is preliminary data.</text>
</comment>
<dbReference type="Gene3D" id="1.10.3210.10">
    <property type="entry name" value="Hypothetical protein af1432"/>
    <property type="match status" value="1"/>
</dbReference>
<dbReference type="SUPFAM" id="SSF109604">
    <property type="entry name" value="HD-domain/PDEase-like"/>
    <property type="match status" value="1"/>
</dbReference>
<dbReference type="Pfam" id="PF01966">
    <property type="entry name" value="HD"/>
    <property type="match status" value="1"/>
</dbReference>
<protein>
    <recommendedName>
        <fullName evidence="1">HD domain-containing protein</fullName>
    </recommendedName>
</protein>
<dbReference type="PANTHER" id="PTHR38659:SF1">
    <property type="entry name" value="METAL DEPENDENT PHOSPHOHYDROLASE"/>
    <property type="match status" value="1"/>
</dbReference>
<sequence>MISRQQALDLLHAHMQNQNLRRHCYAVGFALRALAGRLGGDPDAWEVLGILHDADWEETKDAPEKHTVKTLEWLKELGLAEGPFVHAFQSHNTKHTGLAELEGNMEWALETVDELTGFIVAVTLVRPDPPSLGASEGQAKSRLQSLPVESIMKKWKTKEFAKAVDRAQIAQCEEKLGIPLNEFIEITLTEMQRHHEELGL</sequence>
<name>A0A1F6AZC7_9BACT</name>
<organism evidence="2 3">
    <name type="scientific">Candidatus Gottesmanbacteria bacterium RIFCSPLOWO2_01_FULL_49_10</name>
    <dbReference type="NCBI Taxonomy" id="1798396"/>
    <lineage>
        <taxon>Bacteria</taxon>
        <taxon>Candidatus Gottesmaniibacteriota</taxon>
    </lineage>
</organism>
<gene>
    <name evidence="2" type="ORF">A2973_05320</name>
</gene>
<proteinExistence type="predicted"/>
<accession>A0A1F6AZC7</accession>
<feature type="domain" description="HD" evidence="1">
    <location>
        <begin position="22"/>
        <end position="98"/>
    </location>
</feature>
<dbReference type="AlphaFoldDB" id="A0A1F6AZC7"/>
<reference evidence="2 3" key="1">
    <citation type="journal article" date="2016" name="Nat. Commun.">
        <title>Thousands of microbial genomes shed light on interconnected biogeochemical processes in an aquifer system.</title>
        <authorList>
            <person name="Anantharaman K."/>
            <person name="Brown C.T."/>
            <person name="Hug L.A."/>
            <person name="Sharon I."/>
            <person name="Castelle C.J."/>
            <person name="Probst A.J."/>
            <person name="Thomas B.C."/>
            <person name="Singh A."/>
            <person name="Wilkins M.J."/>
            <person name="Karaoz U."/>
            <person name="Brodie E.L."/>
            <person name="Williams K.H."/>
            <person name="Hubbard S.S."/>
            <person name="Banfield J.F."/>
        </authorList>
    </citation>
    <scope>NUCLEOTIDE SEQUENCE [LARGE SCALE GENOMIC DNA]</scope>
</reference>
<dbReference type="InterPro" id="IPR006674">
    <property type="entry name" value="HD_domain"/>
</dbReference>
<evidence type="ECO:0000259" key="1">
    <source>
        <dbReference type="Pfam" id="PF01966"/>
    </source>
</evidence>
<evidence type="ECO:0000313" key="2">
    <source>
        <dbReference type="EMBL" id="OGG30034.1"/>
    </source>
</evidence>